<protein>
    <recommendedName>
        <fullName evidence="1">Glycosyltransferase 2-like domain-containing protein</fullName>
    </recommendedName>
</protein>
<dbReference type="InterPro" id="IPR001173">
    <property type="entry name" value="Glyco_trans_2-like"/>
</dbReference>
<dbReference type="PANTHER" id="PTHR10859:SF91">
    <property type="entry name" value="DOLICHYL-PHOSPHATE BETA-GLUCOSYLTRANSFERASE"/>
    <property type="match status" value="1"/>
</dbReference>
<dbReference type="PANTHER" id="PTHR10859">
    <property type="entry name" value="GLYCOSYL TRANSFERASE"/>
    <property type="match status" value="1"/>
</dbReference>
<evidence type="ECO:0000313" key="3">
    <source>
        <dbReference type="Proteomes" id="UP000178583"/>
    </source>
</evidence>
<sequence length="244" mass="28134">MKTDNIAISFVIPVYNEKELLKRNVAKLMQYCQKNKVVAEILLCENGSTDGSREIIKKIRQKNIRKIYLNNKGLGGAYRAGILASKLPIVYFTGIDFPFGLKNILDCHRFIDQYDFVLASKAHPKSKITTSFKRKLSSAIYRLLLKTFLNLKIGDPQGCVMFRRKKIIKYLALCDSRDAFFSTQLALYGEMNGLRMIEIPVRYLNPRKGSKISVVKDGLKMYKQIISERRRIRIGNARRQGKRM</sequence>
<dbReference type="Pfam" id="PF00535">
    <property type="entry name" value="Glycos_transf_2"/>
    <property type="match status" value="1"/>
</dbReference>
<gene>
    <name evidence="2" type="ORF">A2215_00410</name>
</gene>
<dbReference type="STRING" id="1797472.A2215_00410"/>
<feature type="domain" description="Glycosyltransferase 2-like" evidence="1">
    <location>
        <begin position="9"/>
        <end position="169"/>
    </location>
</feature>
<accession>A0A1F5E3Y0</accession>
<dbReference type="GO" id="GO:0006487">
    <property type="term" value="P:protein N-linked glycosylation"/>
    <property type="evidence" value="ECO:0007669"/>
    <property type="project" value="TreeGrafter"/>
</dbReference>
<proteinExistence type="predicted"/>
<dbReference type="SUPFAM" id="SSF53448">
    <property type="entry name" value="Nucleotide-diphospho-sugar transferases"/>
    <property type="match status" value="1"/>
</dbReference>
<evidence type="ECO:0000259" key="1">
    <source>
        <dbReference type="Pfam" id="PF00535"/>
    </source>
</evidence>
<comment type="caution">
    <text evidence="2">The sequence shown here is derived from an EMBL/GenBank/DDBJ whole genome shotgun (WGS) entry which is preliminary data.</text>
</comment>
<reference evidence="2 3" key="1">
    <citation type="journal article" date="2016" name="Nat. Commun.">
        <title>Thousands of microbial genomes shed light on interconnected biogeochemical processes in an aquifer system.</title>
        <authorList>
            <person name="Anantharaman K."/>
            <person name="Brown C.T."/>
            <person name="Hug L.A."/>
            <person name="Sharon I."/>
            <person name="Castelle C.J."/>
            <person name="Probst A.J."/>
            <person name="Thomas B.C."/>
            <person name="Singh A."/>
            <person name="Wilkins M.J."/>
            <person name="Karaoz U."/>
            <person name="Brodie E.L."/>
            <person name="Williams K.H."/>
            <person name="Hubbard S.S."/>
            <person name="Banfield J.F."/>
        </authorList>
    </citation>
    <scope>NUCLEOTIDE SEQUENCE [LARGE SCALE GENOMIC DNA]</scope>
</reference>
<organism evidence="2 3">
    <name type="scientific">Candidatus Berkelbacteria bacterium RIFOXYA2_FULL_43_10</name>
    <dbReference type="NCBI Taxonomy" id="1797472"/>
    <lineage>
        <taxon>Bacteria</taxon>
        <taxon>Candidatus Berkelbacteria</taxon>
    </lineage>
</organism>
<dbReference type="AlphaFoldDB" id="A0A1F5E3Y0"/>
<name>A0A1F5E3Y0_9BACT</name>
<dbReference type="CDD" id="cd04179">
    <property type="entry name" value="DPM_DPG-synthase_like"/>
    <property type="match status" value="1"/>
</dbReference>
<evidence type="ECO:0000313" key="2">
    <source>
        <dbReference type="EMBL" id="OGD62058.1"/>
    </source>
</evidence>
<dbReference type="InterPro" id="IPR029044">
    <property type="entry name" value="Nucleotide-diphossugar_trans"/>
</dbReference>
<dbReference type="Proteomes" id="UP000178583">
    <property type="component" value="Unassembled WGS sequence"/>
</dbReference>
<dbReference type="Gene3D" id="3.90.550.10">
    <property type="entry name" value="Spore Coat Polysaccharide Biosynthesis Protein SpsA, Chain A"/>
    <property type="match status" value="1"/>
</dbReference>
<dbReference type="EMBL" id="MEZY01000055">
    <property type="protein sequence ID" value="OGD62058.1"/>
    <property type="molecule type" value="Genomic_DNA"/>
</dbReference>